<keyword evidence="6" id="KW-0677">Repeat</keyword>
<dbReference type="SUPFAM" id="SSF56024">
    <property type="entry name" value="Phospholipase D/nuclease"/>
    <property type="match status" value="2"/>
</dbReference>
<dbReference type="Pfam" id="PF13396">
    <property type="entry name" value="PLDc_N"/>
    <property type="match status" value="1"/>
</dbReference>
<dbReference type="GO" id="GO:0005886">
    <property type="term" value="C:plasma membrane"/>
    <property type="evidence" value="ECO:0007669"/>
    <property type="project" value="UniProtKB-SubCell"/>
</dbReference>
<dbReference type="HAMAP" id="MF_01916">
    <property type="entry name" value="Cardiolipin_synth_Cls"/>
    <property type="match status" value="1"/>
</dbReference>
<evidence type="ECO:0000313" key="17">
    <source>
        <dbReference type="Proteomes" id="UP000315711"/>
    </source>
</evidence>
<keyword evidence="7 13" id="KW-1133">Transmembrane helix</keyword>
<evidence type="ECO:0000256" key="10">
    <source>
        <dbReference type="ARBA" id="ARBA00023209"/>
    </source>
</evidence>
<dbReference type="SMART" id="SM00155">
    <property type="entry name" value="PLDc"/>
    <property type="match status" value="2"/>
</dbReference>
<dbReference type="Gene3D" id="3.30.870.10">
    <property type="entry name" value="Endonuclease Chain A"/>
    <property type="match status" value="2"/>
</dbReference>
<feature type="transmembrane region" description="Helical" evidence="13">
    <location>
        <begin position="34"/>
        <end position="54"/>
    </location>
</feature>
<dbReference type="Proteomes" id="UP000315711">
    <property type="component" value="Unassembled WGS sequence"/>
</dbReference>
<keyword evidence="11 13" id="KW-1208">Phospholipid metabolism</keyword>
<feature type="active site" evidence="13">
    <location>
        <position position="407"/>
    </location>
</feature>
<evidence type="ECO:0000256" key="6">
    <source>
        <dbReference type="ARBA" id="ARBA00022737"/>
    </source>
</evidence>
<evidence type="ECO:0000256" key="7">
    <source>
        <dbReference type="ARBA" id="ARBA00022989"/>
    </source>
</evidence>
<evidence type="ECO:0000259" key="15">
    <source>
        <dbReference type="PROSITE" id="PS50035"/>
    </source>
</evidence>
<dbReference type="CDD" id="cd09110">
    <property type="entry name" value="PLDc_CLS_1"/>
    <property type="match status" value="1"/>
</dbReference>
<comment type="similarity">
    <text evidence="13">Belongs to the phospholipase D family. Cardiolipin synthase subfamily.</text>
</comment>
<keyword evidence="2 13" id="KW-1003">Cell membrane</keyword>
<proteinExistence type="inferred from homology"/>
<reference evidence="16 17" key="1">
    <citation type="journal article" date="2015" name="Stand. Genomic Sci.">
        <title>Genomic Encyclopedia of Bacterial and Archaeal Type Strains, Phase III: the genomes of soil and plant-associated and newly described type strains.</title>
        <authorList>
            <person name="Whitman W.B."/>
            <person name="Woyke T."/>
            <person name="Klenk H.P."/>
            <person name="Zhou Y."/>
            <person name="Lilburn T.G."/>
            <person name="Beck B.J."/>
            <person name="De Vos P."/>
            <person name="Vandamme P."/>
            <person name="Eisen J.A."/>
            <person name="Garrity G."/>
            <person name="Hugenholtz P."/>
            <person name="Kyrpides N.C."/>
        </authorList>
    </citation>
    <scope>NUCLEOTIDE SEQUENCE [LARGE SCALE GENOMIC DNA]</scope>
    <source>
        <strain evidence="16 17">CGMCC 1.10116</strain>
    </source>
</reference>
<evidence type="ECO:0000256" key="13">
    <source>
        <dbReference type="HAMAP-Rule" id="MF_01916"/>
    </source>
</evidence>
<dbReference type="NCBIfam" id="TIGR04265">
    <property type="entry name" value="bac_cardiolipin"/>
    <property type="match status" value="1"/>
</dbReference>
<evidence type="ECO:0000256" key="14">
    <source>
        <dbReference type="NCBIfam" id="TIGR04265"/>
    </source>
</evidence>
<dbReference type="EMBL" id="VLKZ01000009">
    <property type="protein sequence ID" value="TWI54544.1"/>
    <property type="molecule type" value="Genomic_DNA"/>
</dbReference>
<evidence type="ECO:0000256" key="5">
    <source>
        <dbReference type="ARBA" id="ARBA00022692"/>
    </source>
</evidence>
<accession>A0A562QCT8</accession>
<dbReference type="GO" id="GO:0008808">
    <property type="term" value="F:cardiolipin synthase activity"/>
    <property type="evidence" value="ECO:0007669"/>
    <property type="project" value="UniProtKB-UniRule"/>
</dbReference>
<dbReference type="RefSeq" id="WP_144451329.1">
    <property type="nucleotide sequence ID" value="NZ_VLKZ01000009.1"/>
</dbReference>
<dbReference type="Pfam" id="PF13091">
    <property type="entry name" value="PLDc_2"/>
    <property type="match status" value="2"/>
</dbReference>
<feature type="domain" description="PLD phosphodiesterase" evidence="15">
    <location>
        <begin position="217"/>
        <end position="244"/>
    </location>
</feature>
<comment type="function">
    <text evidence="12 13">Catalyzes the reversible phosphatidyl group transfer from one phosphatidylglycerol molecule to another to form cardiolipin (CL) (diphosphatidylglycerol) and glycerol.</text>
</comment>
<evidence type="ECO:0000256" key="2">
    <source>
        <dbReference type="ARBA" id="ARBA00022475"/>
    </source>
</evidence>
<dbReference type="AlphaFoldDB" id="A0A562QCT8"/>
<keyword evidence="17" id="KW-1185">Reference proteome</keyword>
<dbReference type="PANTHER" id="PTHR21248:SF22">
    <property type="entry name" value="PHOSPHOLIPASE D"/>
    <property type="match status" value="1"/>
</dbReference>
<evidence type="ECO:0000256" key="3">
    <source>
        <dbReference type="ARBA" id="ARBA00022516"/>
    </source>
</evidence>
<dbReference type="EC" id="2.7.8.-" evidence="13 14"/>
<dbReference type="CDD" id="cd09112">
    <property type="entry name" value="PLDc_CLS_2"/>
    <property type="match status" value="1"/>
</dbReference>
<evidence type="ECO:0000256" key="1">
    <source>
        <dbReference type="ARBA" id="ARBA00004651"/>
    </source>
</evidence>
<evidence type="ECO:0000256" key="4">
    <source>
        <dbReference type="ARBA" id="ARBA00022679"/>
    </source>
</evidence>
<evidence type="ECO:0000313" key="16">
    <source>
        <dbReference type="EMBL" id="TWI54544.1"/>
    </source>
</evidence>
<keyword evidence="5 13" id="KW-0812">Transmembrane</keyword>
<dbReference type="InterPro" id="IPR001736">
    <property type="entry name" value="PLipase_D/transphosphatidylase"/>
</dbReference>
<name>A0A562QCT8_9BACI</name>
<evidence type="ECO:0000256" key="9">
    <source>
        <dbReference type="ARBA" id="ARBA00023136"/>
    </source>
</evidence>
<feature type="active site" evidence="13">
    <location>
        <position position="222"/>
    </location>
</feature>
<keyword evidence="8 13" id="KW-0443">Lipid metabolism</keyword>
<dbReference type="InterPro" id="IPR030874">
    <property type="entry name" value="Cardiolipin_synth_Firmi"/>
</dbReference>
<protein>
    <recommendedName>
        <fullName evidence="13 14">Cardiolipin synthase</fullName>
        <shortName evidence="13">CL synthase</shortName>
        <ecNumber evidence="13 14">2.7.8.-</ecNumber>
    </recommendedName>
</protein>
<dbReference type="InterPro" id="IPR027379">
    <property type="entry name" value="CLS_N"/>
</dbReference>
<comment type="caution">
    <text evidence="16">The sequence shown here is derived from an EMBL/GenBank/DDBJ whole genome shotgun (WGS) entry which is preliminary data.</text>
</comment>
<evidence type="ECO:0000256" key="11">
    <source>
        <dbReference type="ARBA" id="ARBA00023264"/>
    </source>
</evidence>
<feature type="active site" evidence="13">
    <location>
        <position position="229"/>
    </location>
</feature>
<feature type="domain" description="PLD phosphodiesterase" evidence="15">
    <location>
        <begin position="395"/>
        <end position="422"/>
    </location>
</feature>
<dbReference type="GO" id="GO:0032049">
    <property type="term" value="P:cardiolipin biosynthetic process"/>
    <property type="evidence" value="ECO:0007669"/>
    <property type="project" value="UniProtKB-UniRule"/>
</dbReference>
<feature type="transmembrane region" description="Helical" evidence="13">
    <location>
        <begin position="6"/>
        <end position="25"/>
    </location>
</feature>
<dbReference type="FunFam" id="3.30.870.10:FF:000021">
    <property type="entry name" value="Cardiolipin synthase"/>
    <property type="match status" value="1"/>
</dbReference>
<keyword evidence="3 13" id="KW-0444">Lipid biosynthesis</keyword>
<dbReference type="InterPro" id="IPR025202">
    <property type="entry name" value="PLD-like_dom"/>
</dbReference>
<evidence type="ECO:0000256" key="8">
    <source>
        <dbReference type="ARBA" id="ARBA00023098"/>
    </source>
</evidence>
<keyword evidence="9 13" id="KW-0472">Membrane</keyword>
<dbReference type="FunFam" id="3.30.870.10:FF:000014">
    <property type="entry name" value="Cardiolipin synthase"/>
    <property type="match status" value="1"/>
</dbReference>
<feature type="active site" evidence="13">
    <location>
        <position position="224"/>
    </location>
</feature>
<sequence>MDMFSLILIVGLLLNLLFIIILIFIERKDATTTWAWLFVLYFLPFVGSILYLLFGQDVTRRNQFKKEAAKKIGIGEAISSQKKQVEEPNFSFDIPTVEQYRELVDMHLIHHDALLAIENDVELIIDGQDKFDRLLKDIQEAKQFIHIQYYLFSNDEIGAQLIRLLTEKANEGVSVRFLYDDLGSAKLKKSHLSELKAAGGEVVIFFPSKIPFINFRLNYRNHRKLVNIDGRIGYVGGFNVGVEYLGKDKKFGYWRDTHLRIEGDAVKPLQTKFIQDWNQASKEKRMTFHKEYFPEVKGQNVIPMQIVSSGPDSEGEEIKYGYLKMIMAAKESIYIQTPYFIPDIAILDALRVAVLSGIDVRIMIPNKPDGPFVYWATYAHIGEMLKTGAKVYQYERGFIHSKTIVVDRKISSVGTANFDMRSFQLNFEINSFIYHDETSDKLAKAFEVDMEVSKEITYELYQKRSNWVKCKEAFSTLLSPIL</sequence>
<organism evidence="16 17">
    <name type="scientific">Halalkalibacter nanhaiisediminis</name>
    <dbReference type="NCBI Taxonomy" id="688079"/>
    <lineage>
        <taxon>Bacteria</taxon>
        <taxon>Bacillati</taxon>
        <taxon>Bacillota</taxon>
        <taxon>Bacilli</taxon>
        <taxon>Bacillales</taxon>
        <taxon>Bacillaceae</taxon>
        <taxon>Halalkalibacter</taxon>
    </lineage>
</organism>
<keyword evidence="10 13" id="KW-0594">Phospholipid biosynthesis</keyword>
<keyword evidence="4 13" id="KW-0808">Transferase</keyword>
<dbReference type="InterPro" id="IPR022924">
    <property type="entry name" value="Cardiolipin_synthase"/>
</dbReference>
<gene>
    <name evidence="16" type="ORF">IQ10_03097</name>
</gene>
<feature type="active site" evidence="13">
    <location>
        <position position="402"/>
    </location>
</feature>
<dbReference type="PANTHER" id="PTHR21248">
    <property type="entry name" value="CARDIOLIPIN SYNTHASE"/>
    <property type="match status" value="1"/>
</dbReference>
<dbReference type="PROSITE" id="PS50035">
    <property type="entry name" value="PLD"/>
    <property type="match status" value="2"/>
</dbReference>
<dbReference type="OrthoDB" id="9762009at2"/>
<comment type="subcellular location">
    <subcellularLocation>
        <location evidence="1 13">Cell membrane</location>
        <topology evidence="1 13">Multi-pass membrane protein</topology>
    </subcellularLocation>
</comment>
<feature type="active site" evidence="13">
    <location>
        <position position="400"/>
    </location>
</feature>
<comment type="catalytic activity">
    <reaction evidence="13">
        <text>2 a 1,2-diacyl-sn-glycero-3-phospho-(1'-sn-glycerol) = a cardiolipin + glycerol</text>
        <dbReference type="Rhea" id="RHEA:31451"/>
        <dbReference type="ChEBI" id="CHEBI:17754"/>
        <dbReference type="ChEBI" id="CHEBI:62237"/>
        <dbReference type="ChEBI" id="CHEBI:64716"/>
    </reaction>
</comment>
<evidence type="ECO:0000256" key="12">
    <source>
        <dbReference type="ARBA" id="ARBA00057569"/>
    </source>
</evidence>